<evidence type="ECO:0000313" key="1">
    <source>
        <dbReference type="EMBL" id="SEA92565.1"/>
    </source>
</evidence>
<name>A0A1H4F5C9_9BURK</name>
<dbReference type="STRING" id="592050.SAMN05421875_1493"/>
<dbReference type="Proteomes" id="UP000199002">
    <property type="component" value="Unassembled WGS sequence"/>
</dbReference>
<gene>
    <name evidence="1" type="ORF">SAMN05421875_1493</name>
</gene>
<dbReference type="AlphaFoldDB" id="A0A1H4F5C9"/>
<dbReference type="EMBL" id="FNQJ01000049">
    <property type="protein sequence ID" value="SEA92565.1"/>
    <property type="molecule type" value="Genomic_DNA"/>
</dbReference>
<sequence>MVSPSRMEKLQSATRNCTSYRARRCISIRDTRGDTCAISKTATYRIGGKAKSESRAIELCISGVSRLFLDYKPELGPRFFDTKEALPLVNEPIRAGDVMTFNGFIVKVPVAFGVRDYDAAVIWCEVFEQFVSAAEYQPSHQARK</sequence>
<reference evidence="2" key="1">
    <citation type="submission" date="2016-10" db="EMBL/GenBank/DDBJ databases">
        <authorList>
            <person name="Varghese N."/>
            <person name="Submissions S."/>
        </authorList>
    </citation>
    <scope>NUCLEOTIDE SEQUENCE [LARGE SCALE GENOMIC DNA]</scope>
    <source>
        <strain evidence="2">DSM 25157</strain>
    </source>
</reference>
<accession>A0A1H4F5C9</accession>
<organism evidence="1 2">
    <name type="scientific">Acidovorax soli</name>
    <dbReference type="NCBI Taxonomy" id="592050"/>
    <lineage>
        <taxon>Bacteria</taxon>
        <taxon>Pseudomonadati</taxon>
        <taxon>Pseudomonadota</taxon>
        <taxon>Betaproteobacteria</taxon>
        <taxon>Burkholderiales</taxon>
        <taxon>Comamonadaceae</taxon>
        <taxon>Acidovorax</taxon>
    </lineage>
</organism>
<evidence type="ECO:0000313" key="2">
    <source>
        <dbReference type="Proteomes" id="UP000199002"/>
    </source>
</evidence>
<proteinExistence type="predicted"/>
<keyword evidence="2" id="KW-1185">Reference proteome</keyword>
<protein>
    <submittedName>
        <fullName evidence="1">Electron transfer DM13</fullName>
    </submittedName>
</protein>